<dbReference type="Proteomes" id="UP000276215">
    <property type="component" value="Unassembled WGS sequence"/>
</dbReference>
<name>A0A3N4J3P3_9PEZI</name>
<reference evidence="1 2" key="1">
    <citation type="journal article" date="2018" name="Nat. Ecol. Evol.">
        <title>Pezizomycetes genomes reveal the molecular basis of ectomycorrhizal truffle lifestyle.</title>
        <authorList>
            <person name="Murat C."/>
            <person name="Payen T."/>
            <person name="Noel B."/>
            <person name="Kuo A."/>
            <person name="Morin E."/>
            <person name="Chen J."/>
            <person name="Kohler A."/>
            <person name="Krizsan K."/>
            <person name="Balestrini R."/>
            <person name="Da Silva C."/>
            <person name="Montanini B."/>
            <person name="Hainaut M."/>
            <person name="Levati E."/>
            <person name="Barry K.W."/>
            <person name="Belfiori B."/>
            <person name="Cichocki N."/>
            <person name="Clum A."/>
            <person name="Dockter R.B."/>
            <person name="Fauchery L."/>
            <person name="Guy J."/>
            <person name="Iotti M."/>
            <person name="Le Tacon F."/>
            <person name="Lindquist E.A."/>
            <person name="Lipzen A."/>
            <person name="Malagnac F."/>
            <person name="Mello A."/>
            <person name="Molinier V."/>
            <person name="Miyauchi S."/>
            <person name="Poulain J."/>
            <person name="Riccioni C."/>
            <person name="Rubini A."/>
            <person name="Sitrit Y."/>
            <person name="Splivallo R."/>
            <person name="Traeger S."/>
            <person name="Wang M."/>
            <person name="Zifcakova L."/>
            <person name="Wipf D."/>
            <person name="Zambonelli A."/>
            <person name="Paolocci F."/>
            <person name="Nowrousian M."/>
            <person name="Ottonello S."/>
            <person name="Baldrian P."/>
            <person name="Spatafora J.W."/>
            <person name="Henrissat B."/>
            <person name="Nagy L.G."/>
            <person name="Aury J.M."/>
            <person name="Wincker P."/>
            <person name="Grigoriev I.V."/>
            <person name="Bonfante P."/>
            <person name="Martin F.M."/>
        </authorList>
    </citation>
    <scope>NUCLEOTIDE SEQUENCE [LARGE SCALE GENOMIC DNA]</scope>
    <source>
        <strain evidence="1 2">120613-1</strain>
    </source>
</reference>
<protein>
    <submittedName>
        <fullName evidence="1">Uncharacterized protein</fullName>
    </submittedName>
</protein>
<organism evidence="1 2">
    <name type="scientific">Choiromyces venosus 120613-1</name>
    <dbReference type="NCBI Taxonomy" id="1336337"/>
    <lineage>
        <taxon>Eukaryota</taxon>
        <taxon>Fungi</taxon>
        <taxon>Dikarya</taxon>
        <taxon>Ascomycota</taxon>
        <taxon>Pezizomycotina</taxon>
        <taxon>Pezizomycetes</taxon>
        <taxon>Pezizales</taxon>
        <taxon>Tuberaceae</taxon>
        <taxon>Choiromyces</taxon>
    </lineage>
</organism>
<dbReference type="AlphaFoldDB" id="A0A3N4J3P3"/>
<gene>
    <name evidence="1" type="ORF">L873DRAFT_1818669</name>
</gene>
<proteinExistence type="predicted"/>
<feature type="non-terminal residue" evidence="1">
    <location>
        <position position="1"/>
    </location>
</feature>
<accession>A0A3N4J3P3</accession>
<keyword evidence="2" id="KW-1185">Reference proteome</keyword>
<evidence type="ECO:0000313" key="2">
    <source>
        <dbReference type="Proteomes" id="UP000276215"/>
    </source>
</evidence>
<evidence type="ECO:0000313" key="1">
    <source>
        <dbReference type="EMBL" id="RPA91847.1"/>
    </source>
</evidence>
<dbReference type="EMBL" id="ML120486">
    <property type="protein sequence ID" value="RPA91847.1"/>
    <property type="molecule type" value="Genomic_DNA"/>
</dbReference>
<sequence>VPDSPTSDSAQRQIFIYPNKNPWLSSTISIIMPEKYAEIEARVQLTFRKLFDSQKPNIVAMVREPEAYENHL</sequence>